<evidence type="ECO:0000313" key="1">
    <source>
        <dbReference type="EMBL" id="KAF0290333.1"/>
    </source>
</evidence>
<protein>
    <submittedName>
        <fullName evidence="1">Uncharacterized protein</fullName>
    </submittedName>
</protein>
<name>A0A6A4V9J0_AMPAM</name>
<gene>
    <name evidence="1" type="ORF">FJT64_011450</name>
</gene>
<dbReference type="OrthoDB" id="275876at2759"/>
<proteinExistence type="predicted"/>
<sequence>MSDILFPGLILRRHHNCGNMTTKMHLLLRSASFLQQNLRQPASPKCLHRATQMVRLCSTQAGKVHDTAPVAAVCLGDRRLSRQRSSSVSSAIVGRFVDDRLLLRRRPSSVSSTIVVCFVDRDPPGCIVADC</sequence>
<dbReference type="Proteomes" id="UP000440578">
    <property type="component" value="Unassembled WGS sequence"/>
</dbReference>
<accession>A0A6A4V9J0</accession>
<keyword evidence="2" id="KW-1185">Reference proteome</keyword>
<evidence type="ECO:0000313" key="2">
    <source>
        <dbReference type="Proteomes" id="UP000440578"/>
    </source>
</evidence>
<organism evidence="1 2">
    <name type="scientific">Amphibalanus amphitrite</name>
    <name type="common">Striped barnacle</name>
    <name type="synonym">Balanus amphitrite</name>
    <dbReference type="NCBI Taxonomy" id="1232801"/>
    <lineage>
        <taxon>Eukaryota</taxon>
        <taxon>Metazoa</taxon>
        <taxon>Ecdysozoa</taxon>
        <taxon>Arthropoda</taxon>
        <taxon>Crustacea</taxon>
        <taxon>Multicrustacea</taxon>
        <taxon>Cirripedia</taxon>
        <taxon>Thoracica</taxon>
        <taxon>Thoracicalcarea</taxon>
        <taxon>Balanomorpha</taxon>
        <taxon>Balanoidea</taxon>
        <taxon>Balanidae</taxon>
        <taxon>Amphibalaninae</taxon>
        <taxon>Amphibalanus</taxon>
    </lineage>
</organism>
<dbReference type="AlphaFoldDB" id="A0A6A4V9J0"/>
<reference evidence="1 2" key="1">
    <citation type="submission" date="2019-07" db="EMBL/GenBank/DDBJ databases">
        <title>Draft genome assembly of a fouling barnacle, Amphibalanus amphitrite (Darwin, 1854): The first reference genome for Thecostraca.</title>
        <authorList>
            <person name="Kim W."/>
        </authorList>
    </citation>
    <scope>NUCLEOTIDE SEQUENCE [LARGE SCALE GENOMIC DNA]</scope>
    <source>
        <strain evidence="1">SNU_AA5</strain>
        <tissue evidence="1">Soma without cirri and trophi</tissue>
    </source>
</reference>
<dbReference type="EMBL" id="VIIS01001963">
    <property type="protein sequence ID" value="KAF0290333.1"/>
    <property type="molecule type" value="Genomic_DNA"/>
</dbReference>
<comment type="caution">
    <text evidence="1">The sequence shown here is derived from an EMBL/GenBank/DDBJ whole genome shotgun (WGS) entry which is preliminary data.</text>
</comment>